<evidence type="ECO:0000259" key="5">
    <source>
        <dbReference type="Pfam" id="PF25975"/>
    </source>
</evidence>
<feature type="domain" description="Multidrug resistance protein MdtA-like alpha-helical hairpin" evidence="3">
    <location>
        <begin position="104"/>
        <end position="164"/>
    </location>
</feature>
<dbReference type="InterPro" id="IPR006143">
    <property type="entry name" value="RND_pump_MFP"/>
</dbReference>
<keyword evidence="2" id="KW-0732">Signal</keyword>
<dbReference type="InterPro" id="IPR058625">
    <property type="entry name" value="MdtA-like_BSH"/>
</dbReference>
<dbReference type="Pfam" id="PF25975">
    <property type="entry name" value="CzcB_C"/>
    <property type="match status" value="1"/>
</dbReference>
<dbReference type="AlphaFoldDB" id="A0A4R2M0X6"/>
<dbReference type="Pfam" id="PF25876">
    <property type="entry name" value="HH_MFP_RND"/>
    <property type="match status" value="1"/>
</dbReference>
<feature type="domain" description="Multidrug resistance protein MdtA-like barrel-sandwich hybrid" evidence="4">
    <location>
        <begin position="59"/>
        <end position="199"/>
    </location>
</feature>
<evidence type="ECO:0000259" key="3">
    <source>
        <dbReference type="Pfam" id="PF25876"/>
    </source>
</evidence>
<dbReference type="InterPro" id="IPR058624">
    <property type="entry name" value="MdtA-like_HH"/>
</dbReference>
<proteinExistence type="inferred from homology"/>
<comment type="caution">
    <text evidence="6">The sequence shown here is derived from an EMBL/GenBank/DDBJ whole genome shotgun (WGS) entry which is preliminary data.</text>
</comment>
<name>A0A4R2M0X6_RUBGE</name>
<dbReference type="Gene3D" id="2.40.420.20">
    <property type="match status" value="1"/>
</dbReference>
<dbReference type="SUPFAM" id="SSF111369">
    <property type="entry name" value="HlyD-like secretion proteins"/>
    <property type="match status" value="1"/>
</dbReference>
<dbReference type="GeneID" id="99682975"/>
<dbReference type="NCBIfam" id="TIGR01730">
    <property type="entry name" value="RND_mfp"/>
    <property type="match status" value="1"/>
</dbReference>
<dbReference type="EMBL" id="SLXD01000020">
    <property type="protein sequence ID" value="TCO97706.1"/>
    <property type="molecule type" value="Genomic_DNA"/>
</dbReference>
<feature type="chain" id="PRO_5020618422" evidence="2">
    <location>
        <begin position="31"/>
        <end position="357"/>
    </location>
</feature>
<dbReference type="Gene3D" id="2.40.50.100">
    <property type="match status" value="1"/>
</dbReference>
<accession>A0A4R2M0X6</accession>
<dbReference type="RefSeq" id="WP_132649589.1">
    <property type="nucleotide sequence ID" value="NZ_CP181386.1"/>
</dbReference>
<dbReference type="OrthoDB" id="9806939at2"/>
<evidence type="ECO:0000313" key="6">
    <source>
        <dbReference type="EMBL" id="TCO97706.1"/>
    </source>
</evidence>
<dbReference type="PANTHER" id="PTHR30469:SF18">
    <property type="entry name" value="RESISTANCE-NODULATION-CELL DIVISION (RND) EFFLUX MEMBRANE FUSION PROTEIN-RELATED"/>
    <property type="match status" value="1"/>
</dbReference>
<feature type="domain" description="CzcB-like C-terminal circularly permuted SH3-like" evidence="5">
    <location>
        <begin position="291"/>
        <end position="344"/>
    </location>
</feature>
<evidence type="ECO:0000313" key="7">
    <source>
        <dbReference type="Proteomes" id="UP000295106"/>
    </source>
</evidence>
<evidence type="ECO:0000256" key="2">
    <source>
        <dbReference type="SAM" id="SignalP"/>
    </source>
</evidence>
<dbReference type="Proteomes" id="UP000295106">
    <property type="component" value="Unassembled WGS sequence"/>
</dbReference>
<dbReference type="PANTHER" id="PTHR30469">
    <property type="entry name" value="MULTIDRUG RESISTANCE PROTEIN MDTA"/>
    <property type="match status" value="1"/>
</dbReference>
<evidence type="ECO:0000259" key="4">
    <source>
        <dbReference type="Pfam" id="PF25917"/>
    </source>
</evidence>
<reference evidence="6 7" key="1">
    <citation type="submission" date="2019-03" db="EMBL/GenBank/DDBJ databases">
        <title>Genomic Encyclopedia of Type Strains, Phase IV (KMG-IV): sequencing the most valuable type-strain genomes for metagenomic binning, comparative biology and taxonomic classification.</title>
        <authorList>
            <person name="Goeker M."/>
        </authorList>
    </citation>
    <scope>NUCLEOTIDE SEQUENCE [LARGE SCALE GENOMIC DNA]</scope>
    <source>
        <strain evidence="6 7">DSM 1709</strain>
    </source>
</reference>
<feature type="signal peptide" evidence="2">
    <location>
        <begin position="1"/>
        <end position="30"/>
    </location>
</feature>
<dbReference type="Gene3D" id="2.40.30.170">
    <property type="match status" value="1"/>
</dbReference>
<dbReference type="Gene3D" id="1.10.287.470">
    <property type="entry name" value="Helix hairpin bin"/>
    <property type="match status" value="1"/>
</dbReference>
<comment type="similarity">
    <text evidence="1">Belongs to the membrane fusion protein (MFP) (TC 8.A.1) family.</text>
</comment>
<protein>
    <submittedName>
        <fullName evidence="6">RND family efflux transporter MFP subunit</fullName>
    </submittedName>
</protein>
<gene>
    <name evidence="6" type="ORF">EV684_12017</name>
</gene>
<sequence length="357" mass="35759">MNPAAHARAFVRSSLLPALLAGLAAASVSAAPPAVPVVVVGQAAAAGGFEIDASLQALRQSTLGAQVSGNVLQLAVKAGDRVRAGQLIARIDERDAQAGLLRSEAGVAQADAEWRNASMQLQRTHELRGQGFVSQAALDTAETQARAAQAGLEQALAARTQAALARGFTAVVAPFDAVVQATHVEAGDLASAGRAIATVYAPGALRAVVQLPASRSAAARAAAGIEVVLPDGRRVAPVAKTELPATDAVSQTVEWRLDLPPAATAGLAPGQSVRVRFAGVPGAAAPAGRLSVPAAALLRRGELSAVYVQRGEGFVLQAVRAGATAGDTVEILAGLKGGERVAADAVRAGLAGALAAK</sequence>
<dbReference type="GO" id="GO:0015562">
    <property type="term" value="F:efflux transmembrane transporter activity"/>
    <property type="evidence" value="ECO:0007669"/>
    <property type="project" value="TreeGrafter"/>
</dbReference>
<organism evidence="6 7">
    <name type="scientific">Rubrivivax gelatinosus</name>
    <name type="common">Rhodocyclus gelatinosus</name>
    <name type="synonym">Rhodopseudomonas gelatinosa</name>
    <dbReference type="NCBI Taxonomy" id="28068"/>
    <lineage>
        <taxon>Bacteria</taxon>
        <taxon>Pseudomonadati</taxon>
        <taxon>Pseudomonadota</taxon>
        <taxon>Betaproteobacteria</taxon>
        <taxon>Burkholderiales</taxon>
        <taxon>Sphaerotilaceae</taxon>
        <taxon>Rubrivivax</taxon>
    </lineage>
</organism>
<dbReference type="Pfam" id="PF25917">
    <property type="entry name" value="BSH_RND"/>
    <property type="match status" value="1"/>
</dbReference>
<dbReference type="GO" id="GO:1990281">
    <property type="term" value="C:efflux pump complex"/>
    <property type="evidence" value="ECO:0007669"/>
    <property type="project" value="TreeGrafter"/>
</dbReference>
<dbReference type="InterPro" id="IPR058649">
    <property type="entry name" value="CzcB_C"/>
</dbReference>
<evidence type="ECO:0000256" key="1">
    <source>
        <dbReference type="ARBA" id="ARBA00009477"/>
    </source>
</evidence>